<reference evidence="11 12" key="1">
    <citation type="submission" date="2014-09" db="EMBL/GenBank/DDBJ databases">
        <authorList>
            <person name="Martin A.A."/>
        </authorList>
    </citation>
    <scope>NUCLEOTIDE SEQUENCE</scope>
    <source>
        <strain evidence="12">ED321</strain>
        <strain evidence="11">ED321 Heterogonic</strain>
    </source>
</reference>
<gene>
    <name evidence="11 13 14" type="ORF">SRAE_1000302000</name>
</gene>
<keyword evidence="9" id="KW-0812">Transmembrane</keyword>
<dbReference type="Pfam" id="PF10601">
    <property type="entry name" value="zf-LITAF-like"/>
    <property type="match status" value="1"/>
</dbReference>
<evidence type="ECO:0000256" key="8">
    <source>
        <dbReference type="SAM" id="MobiDB-lite"/>
    </source>
</evidence>
<feature type="compositionally biased region" description="Polar residues" evidence="8">
    <location>
        <begin position="1"/>
        <end position="15"/>
    </location>
</feature>
<dbReference type="CTD" id="36377132"/>
<organism evidence="11">
    <name type="scientific">Strongyloides ratti</name>
    <name type="common">Parasitic roundworm</name>
    <dbReference type="NCBI Taxonomy" id="34506"/>
    <lineage>
        <taxon>Eukaryota</taxon>
        <taxon>Metazoa</taxon>
        <taxon>Ecdysozoa</taxon>
        <taxon>Nematoda</taxon>
        <taxon>Chromadorea</taxon>
        <taxon>Rhabditida</taxon>
        <taxon>Tylenchina</taxon>
        <taxon>Panagrolaimomorpha</taxon>
        <taxon>Strongyloidoidea</taxon>
        <taxon>Strongyloididae</taxon>
        <taxon>Strongyloides</taxon>
    </lineage>
</organism>
<dbReference type="GO" id="GO:0031902">
    <property type="term" value="C:late endosome membrane"/>
    <property type="evidence" value="ECO:0007669"/>
    <property type="project" value="UniProtKB-SubCell"/>
</dbReference>
<dbReference type="EMBL" id="LN609528">
    <property type="protein sequence ID" value="CEF64767.1"/>
    <property type="molecule type" value="Genomic_DNA"/>
</dbReference>
<dbReference type="InterPro" id="IPR037519">
    <property type="entry name" value="LITAF_fam"/>
</dbReference>
<dbReference type="WBParaSite" id="SRAE_1000302000.1">
    <property type="protein sequence ID" value="SRAE_1000302000.1"/>
    <property type="gene ID" value="WBGene00259637"/>
</dbReference>
<reference evidence="13" key="2">
    <citation type="submission" date="2020-12" db="UniProtKB">
        <authorList>
            <consortium name="WormBaseParasite"/>
        </authorList>
    </citation>
    <scope>IDENTIFICATION</scope>
</reference>
<dbReference type="SMART" id="SM00714">
    <property type="entry name" value="LITAF"/>
    <property type="match status" value="1"/>
</dbReference>
<dbReference type="PROSITE" id="PS51837">
    <property type="entry name" value="LITAF"/>
    <property type="match status" value="1"/>
</dbReference>
<evidence type="ECO:0000313" key="12">
    <source>
        <dbReference type="Proteomes" id="UP000035682"/>
    </source>
</evidence>
<evidence type="ECO:0000256" key="4">
    <source>
        <dbReference type="ARBA" id="ARBA00005975"/>
    </source>
</evidence>
<dbReference type="Proteomes" id="UP000035682">
    <property type="component" value="Unplaced"/>
</dbReference>
<accession>A0A090L4Y5</accession>
<evidence type="ECO:0000313" key="13">
    <source>
        <dbReference type="WBParaSite" id="SRAE_1000302000.1"/>
    </source>
</evidence>
<feature type="domain" description="LITAF" evidence="10">
    <location>
        <begin position="101"/>
        <end position="189"/>
    </location>
</feature>
<evidence type="ECO:0000313" key="11">
    <source>
        <dbReference type="EMBL" id="CEF64767.1"/>
    </source>
</evidence>
<dbReference type="PANTHER" id="PTHR23292">
    <property type="entry name" value="LIPOPOLYSACCHARIDE-INDUCED TUMOR NECROSIS FACTOR-ALPHA FACTOR"/>
    <property type="match status" value="1"/>
</dbReference>
<dbReference type="AlphaFoldDB" id="A0A090L4Y5"/>
<comment type="similarity">
    <text evidence="4">Belongs to the CDIP1/LITAF family.</text>
</comment>
<evidence type="ECO:0000256" key="1">
    <source>
        <dbReference type="ARBA" id="ARBA00004414"/>
    </source>
</evidence>
<dbReference type="InterPro" id="IPR006629">
    <property type="entry name" value="LITAF"/>
</dbReference>
<evidence type="ECO:0000256" key="3">
    <source>
        <dbReference type="ARBA" id="ARBA00004630"/>
    </source>
</evidence>
<feature type="transmembrane region" description="Helical" evidence="9">
    <location>
        <begin position="144"/>
        <end position="166"/>
    </location>
</feature>
<sequence length="191" mass="21647">MNSNFSKNDSQTPEIQSPPPPYFNIEIDGDEKNQPNFVPPNIIPPSDIQPNQIPLNNIPPNNIPLNNIPPNNILPTNNLPNQFAPIQHPPILNPYTIVVGHNCGRYYRAYPRTRYPSTLYCFNCNKYVLSIIHYERGQNYKKNWLIMLLLCLICPPFLCVLPIILLTNVLNNVIHKCPDCGTVIGIHLANG</sequence>
<keyword evidence="12" id="KW-1185">Reference proteome</keyword>
<dbReference type="WormBase" id="SRAE_1000302000">
    <property type="protein sequence ID" value="SRP08537"/>
    <property type="gene ID" value="WBGene00259637"/>
</dbReference>
<comment type="subcellular location">
    <subcellularLocation>
        <location evidence="2">Endosome membrane</location>
        <topology evidence="2">Peripheral membrane protein</topology>
    </subcellularLocation>
    <subcellularLocation>
        <location evidence="1">Late endosome membrane</location>
    </subcellularLocation>
    <subcellularLocation>
        <location evidence="3">Lysosome membrane</location>
        <topology evidence="3">Peripheral membrane protein</topology>
        <orientation evidence="3">Cytoplasmic side</orientation>
    </subcellularLocation>
</comment>
<dbReference type="RefSeq" id="XP_024503968.1">
    <property type="nucleotide sequence ID" value="XM_024650164.1"/>
</dbReference>
<evidence type="ECO:0000256" key="7">
    <source>
        <dbReference type="ARBA" id="ARBA00023136"/>
    </source>
</evidence>
<evidence type="ECO:0000256" key="2">
    <source>
        <dbReference type="ARBA" id="ARBA00004481"/>
    </source>
</evidence>
<evidence type="ECO:0000313" key="14">
    <source>
        <dbReference type="WormBase" id="SRAE_1000302000"/>
    </source>
</evidence>
<evidence type="ECO:0000256" key="5">
    <source>
        <dbReference type="ARBA" id="ARBA00022723"/>
    </source>
</evidence>
<keyword evidence="5" id="KW-0479">Metal-binding</keyword>
<evidence type="ECO:0000256" key="6">
    <source>
        <dbReference type="ARBA" id="ARBA00022833"/>
    </source>
</evidence>
<dbReference type="PANTHER" id="PTHR23292:SF6">
    <property type="entry name" value="FI16602P1-RELATED"/>
    <property type="match status" value="1"/>
</dbReference>
<proteinExistence type="inferred from homology"/>
<keyword evidence="9" id="KW-1133">Transmembrane helix</keyword>
<keyword evidence="6" id="KW-0862">Zinc</keyword>
<evidence type="ECO:0000256" key="9">
    <source>
        <dbReference type="SAM" id="Phobius"/>
    </source>
</evidence>
<feature type="region of interest" description="Disordered" evidence="8">
    <location>
        <begin position="1"/>
        <end position="23"/>
    </location>
</feature>
<keyword evidence="7 9" id="KW-0472">Membrane</keyword>
<dbReference type="GO" id="GO:0008270">
    <property type="term" value="F:zinc ion binding"/>
    <property type="evidence" value="ECO:0007669"/>
    <property type="project" value="TreeGrafter"/>
</dbReference>
<evidence type="ECO:0000259" key="10">
    <source>
        <dbReference type="PROSITE" id="PS51837"/>
    </source>
</evidence>
<name>A0A090L4Y5_STRRB</name>
<protein>
    <submittedName>
        <fullName evidence="11 13">LPS-induced tumor necrosis factor alpha factor domain-containing protein</fullName>
    </submittedName>
</protein>
<dbReference type="GeneID" id="36377132"/>
<dbReference type="GO" id="GO:0005765">
    <property type="term" value="C:lysosomal membrane"/>
    <property type="evidence" value="ECO:0007669"/>
    <property type="project" value="UniProtKB-SubCell"/>
</dbReference>